<sequence length="263" mass="27451">MRATFLAEWTRLTRRRTLWPALIAALVFAAAGAALVLAAAEPAARVPTDGMMPTLEELADPGGGTQVFRSAVAFAGTLLFALLCGVFALEFSRGTYRTMLFAQPRRVPLLVGRLAALLAFAAAGLACAELLMWLVARLLAGSFDVDAGAWISLDGIGSAAADYATVLVWVTGYATFALLLAMLLRSVPLTLAVGIAWAGPFEHLTGDAWSAGKEFFPGLLLEALGQGGTPDVSATRALLTLAAYSAAFLALSATAFARRDVTA</sequence>
<feature type="transmembrane region" description="Helical" evidence="1">
    <location>
        <begin position="147"/>
        <end position="170"/>
    </location>
</feature>
<accession>A0A3A9ZIX2</accession>
<keyword evidence="3" id="KW-1185">Reference proteome</keyword>
<dbReference type="EMBL" id="RBAL01000001">
    <property type="protein sequence ID" value="RKN47247.1"/>
    <property type="molecule type" value="Genomic_DNA"/>
</dbReference>
<feature type="transmembrane region" description="Helical" evidence="1">
    <location>
        <begin position="177"/>
        <end position="199"/>
    </location>
</feature>
<feature type="transmembrane region" description="Helical" evidence="1">
    <location>
        <begin position="67"/>
        <end position="89"/>
    </location>
</feature>
<organism evidence="2 3">
    <name type="scientific">Streptomyces hoynatensis</name>
    <dbReference type="NCBI Taxonomy" id="1141874"/>
    <lineage>
        <taxon>Bacteria</taxon>
        <taxon>Bacillati</taxon>
        <taxon>Actinomycetota</taxon>
        <taxon>Actinomycetes</taxon>
        <taxon>Kitasatosporales</taxon>
        <taxon>Streptomycetaceae</taxon>
        <taxon>Streptomyces</taxon>
    </lineage>
</organism>
<feature type="transmembrane region" description="Helical" evidence="1">
    <location>
        <begin position="110"/>
        <end position="135"/>
    </location>
</feature>
<proteinExistence type="predicted"/>
<dbReference type="Proteomes" id="UP000272474">
    <property type="component" value="Unassembled WGS sequence"/>
</dbReference>
<name>A0A3A9ZIX2_9ACTN</name>
<keyword evidence="1" id="KW-1133">Transmembrane helix</keyword>
<keyword evidence="1" id="KW-0472">Membrane</keyword>
<evidence type="ECO:0000313" key="2">
    <source>
        <dbReference type="EMBL" id="RKN47247.1"/>
    </source>
</evidence>
<protein>
    <submittedName>
        <fullName evidence="2">ABC transporter permease</fullName>
    </submittedName>
</protein>
<comment type="caution">
    <text evidence="2">The sequence shown here is derived from an EMBL/GenBank/DDBJ whole genome shotgun (WGS) entry which is preliminary data.</text>
</comment>
<reference evidence="2 3" key="1">
    <citation type="journal article" date="2014" name="Int. J. Syst. Evol. Microbiol.">
        <title>Streptomyces hoynatensis sp. nov., isolated from deep marine sediment.</title>
        <authorList>
            <person name="Veyisoglu A."/>
            <person name="Sahin N."/>
        </authorList>
    </citation>
    <scope>NUCLEOTIDE SEQUENCE [LARGE SCALE GENOMIC DNA]</scope>
    <source>
        <strain evidence="2 3">KCTC 29097</strain>
    </source>
</reference>
<evidence type="ECO:0000313" key="3">
    <source>
        <dbReference type="Proteomes" id="UP000272474"/>
    </source>
</evidence>
<dbReference type="OrthoDB" id="5192880at2"/>
<feature type="transmembrane region" description="Helical" evidence="1">
    <location>
        <begin position="237"/>
        <end position="257"/>
    </location>
</feature>
<evidence type="ECO:0000256" key="1">
    <source>
        <dbReference type="SAM" id="Phobius"/>
    </source>
</evidence>
<dbReference type="AlphaFoldDB" id="A0A3A9ZIX2"/>
<gene>
    <name evidence="2" type="ORF">D7294_01125</name>
</gene>
<keyword evidence="1" id="KW-0812">Transmembrane</keyword>